<dbReference type="Pfam" id="PF01613">
    <property type="entry name" value="Flavin_Reduct"/>
    <property type="match status" value="1"/>
</dbReference>
<evidence type="ECO:0000313" key="5">
    <source>
        <dbReference type="Proteomes" id="UP000007374"/>
    </source>
</evidence>
<dbReference type="PANTHER" id="PTHR30466:SF11">
    <property type="entry name" value="FLAVIN-DEPENDENT MONOOXYGENASE, REDUCTASE SUBUNIT HSAB"/>
    <property type="match status" value="1"/>
</dbReference>
<dbReference type="GO" id="GO:0010181">
    <property type="term" value="F:FMN binding"/>
    <property type="evidence" value="ECO:0007669"/>
    <property type="project" value="InterPro"/>
</dbReference>
<sequence>MEAGRLSCVPADREARAASAAEPWRRPRNNLIGDIILAEPDMRPAIDIGTFWKAIGVRAVGAAVVAARNEAGPAGLLALSATHLCASPPILMVSIGRKTSALSTILDSRHYSINYLAEDDAELAETFGGKGPLKGSERFSQDRWTTLSTGAPILKGAIGALDCELEETIERHDTIIALGRLIDFSTEGLIGKPLISFAGRMGV</sequence>
<dbReference type="PANTHER" id="PTHR30466">
    <property type="entry name" value="FLAVIN REDUCTASE"/>
    <property type="match status" value="1"/>
</dbReference>
<evidence type="ECO:0000259" key="3">
    <source>
        <dbReference type="SMART" id="SM00903"/>
    </source>
</evidence>
<dbReference type="SMART" id="SM00903">
    <property type="entry name" value="Flavin_Reduct"/>
    <property type="match status" value="1"/>
</dbReference>
<dbReference type="InterPro" id="IPR050268">
    <property type="entry name" value="NADH-dep_flavin_reductase"/>
</dbReference>
<dbReference type="InterPro" id="IPR002563">
    <property type="entry name" value="Flavin_Rdtase-like_dom"/>
</dbReference>
<comment type="caution">
    <text evidence="4">The sequence shown here is derived from an EMBL/GenBank/DDBJ whole genome shotgun (WGS) entry which is preliminary data.</text>
</comment>
<dbReference type="eggNOG" id="COG1853">
    <property type="taxonomic scope" value="Bacteria"/>
</dbReference>
<feature type="domain" description="Flavin reductase like" evidence="3">
    <location>
        <begin position="57"/>
        <end position="203"/>
    </location>
</feature>
<evidence type="ECO:0000313" key="4">
    <source>
        <dbReference type="EMBL" id="EKF41654.1"/>
    </source>
</evidence>
<organism evidence="4 5">
    <name type="scientific">Nitratireductor indicus C115</name>
    <dbReference type="NCBI Taxonomy" id="1231190"/>
    <lineage>
        <taxon>Bacteria</taxon>
        <taxon>Pseudomonadati</taxon>
        <taxon>Pseudomonadota</taxon>
        <taxon>Alphaproteobacteria</taxon>
        <taxon>Hyphomicrobiales</taxon>
        <taxon>Phyllobacteriaceae</taxon>
        <taxon>Nitratireductor</taxon>
    </lineage>
</organism>
<dbReference type="GO" id="GO:0042602">
    <property type="term" value="F:riboflavin reductase (NADPH) activity"/>
    <property type="evidence" value="ECO:0007669"/>
    <property type="project" value="TreeGrafter"/>
</dbReference>
<evidence type="ECO:0000256" key="1">
    <source>
        <dbReference type="ARBA" id="ARBA00008898"/>
    </source>
</evidence>
<comment type="similarity">
    <text evidence="1">Belongs to the non-flavoprotein flavin reductase family.</text>
</comment>
<proteinExistence type="inferred from homology"/>
<evidence type="ECO:0000256" key="2">
    <source>
        <dbReference type="ARBA" id="ARBA00023002"/>
    </source>
</evidence>
<protein>
    <submittedName>
        <fullName evidence="4">Flavin reductase</fullName>
    </submittedName>
</protein>
<name>K2NUZ4_9HYPH</name>
<dbReference type="PATRIC" id="fig|1231190.3.peg.3238"/>
<dbReference type="Gene3D" id="2.30.110.10">
    <property type="entry name" value="Electron Transport, Fmn-binding Protein, Chain A"/>
    <property type="match status" value="1"/>
</dbReference>
<gene>
    <name evidence="4" type="ORF">NA8A_15636</name>
</gene>
<dbReference type="SUPFAM" id="SSF50475">
    <property type="entry name" value="FMN-binding split barrel"/>
    <property type="match status" value="1"/>
</dbReference>
<dbReference type="STRING" id="721133.SAMN05216176_110189"/>
<reference evidence="4 5" key="1">
    <citation type="journal article" date="2012" name="J. Bacteriol.">
        <title>Genome Sequence of Nitratireductor indicus Type Strain C115.</title>
        <authorList>
            <person name="Lai Q."/>
            <person name="Li G."/>
            <person name="Yu Z."/>
            <person name="Shao Z."/>
        </authorList>
    </citation>
    <scope>NUCLEOTIDE SEQUENCE [LARGE SCALE GENOMIC DNA]</scope>
    <source>
        <strain evidence="4 5">C115</strain>
    </source>
</reference>
<dbReference type="AlphaFoldDB" id="K2NUZ4"/>
<dbReference type="InterPro" id="IPR012349">
    <property type="entry name" value="Split_barrel_FMN-bd"/>
</dbReference>
<keyword evidence="2" id="KW-0560">Oxidoreductase</keyword>
<accession>K2NUZ4</accession>
<keyword evidence="5" id="KW-1185">Reference proteome</keyword>
<dbReference type="EMBL" id="AMSI01000010">
    <property type="protein sequence ID" value="EKF41654.1"/>
    <property type="molecule type" value="Genomic_DNA"/>
</dbReference>
<dbReference type="Proteomes" id="UP000007374">
    <property type="component" value="Unassembled WGS sequence"/>
</dbReference>